<dbReference type="AlphaFoldDB" id="A0A0H3BZQ6"/>
<dbReference type="HOGENOM" id="CLU_147206_0_0_12"/>
<reference evidence="1 2" key="1">
    <citation type="journal article" date="2011" name="J. Bacteriol.">
        <title>Whole-genome sequences of thirteen isolates of Borrelia burgdorferi.</title>
        <authorList>
            <person name="Schutzer S.E."/>
            <person name="Fraser-Liggett C.M."/>
            <person name="Casjens S.R."/>
            <person name="Qiu W.G."/>
            <person name="Dunn J.J."/>
            <person name="Mongodin E.F."/>
            <person name="Luft B.J."/>
        </authorList>
    </citation>
    <scope>NUCLEOTIDE SEQUENCE [LARGE SCALE GENOMIC DNA]</scope>
    <source>
        <strain evidence="1 2">ZS7</strain>
        <plasmid evidence="1 2">ZS7_cp32-12</plasmid>
    </source>
</reference>
<dbReference type="Pfam" id="PF07341">
    <property type="entry name" value="DUF1473"/>
    <property type="match status" value="1"/>
</dbReference>
<dbReference type="InterPro" id="IPR009941">
    <property type="entry name" value="DUF1473"/>
</dbReference>
<keyword evidence="1" id="KW-0614">Plasmid</keyword>
<geneLocation type="plasmid" evidence="1 2">
    <name>ZS7_cp32-12</name>
</geneLocation>
<dbReference type="KEGG" id="bbz:BbuZS7_X13"/>
<dbReference type="GeneID" id="56568399"/>
<protein>
    <submittedName>
        <fullName evidence="1">Uncharacterized protein</fullName>
    </submittedName>
</protein>
<dbReference type="Proteomes" id="UP000006901">
    <property type="component" value="Plasmid ZS7_cp32-12"/>
</dbReference>
<dbReference type="RefSeq" id="WP_002658668.1">
    <property type="nucleotide sequence ID" value="NC_011735.1"/>
</dbReference>
<sequence>MIMRYKMKILTKNKTYEYPLRVLPVYEWDKVLGFNQSDAVLKLNEVKYLREITSLMISPKFLDEFYVILDQNREFISYYKDYLVAIIYTAQFNTFHLDNDLKKPALVYLSEYENNVGDFVAFDYINENFDYEKVATSLSSSTSNSNELVAK</sequence>
<gene>
    <name evidence="1" type="ordered locus">BbuZS7_X13</name>
</gene>
<name>A0A0H3BZQ6_BORBZ</name>
<organism evidence="1 2">
    <name type="scientific">Borreliella burgdorferi (strain ZS7)</name>
    <name type="common">Borrelia burgdorferi</name>
    <dbReference type="NCBI Taxonomy" id="445985"/>
    <lineage>
        <taxon>Bacteria</taxon>
        <taxon>Pseudomonadati</taxon>
        <taxon>Spirochaetota</taxon>
        <taxon>Spirochaetia</taxon>
        <taxon>Spirochaetales</taxon>
        <taxon>Borreliaceae</taxon>
        <taxon>Borreliella</taxon>
    </lineage>
</organism>
<dbReference type="EMBL" id="CP001200">
    <property type="protein sequence ID" value="ACK74262.1"/>
    <property type="molecule type" value="Genomic_DNA"/>
</dbReference>
<evidence type="ECO:0000313" key="2">
    <source>
        <dbReference type="Proteomes" id="UP000006901"/>
    </source>
</evidence>
<evidence type="ECO:0000313" key="1">
    <source>
        <dbReference type="EMBL" id="ACK74262.1"/>
    </source>
</evidence>
<proteinExistence type="predicted"/>
<accession>A0A0H3BZQ6</accession>